<proteinExistence type="predicted"/>
<dbReference type="InterPro" id="IPR036873">
    <property type="entry name" value="Rhodanese-like_dom_sf"/>
</dbReference>
<sequence>MLSCITNWRTLALSLAVGGVVTAAPLLAADTPAGTVEGRNTKVCSTCHKVEASTFRGYFETVAMKSSSLQVKVDDKSEVLKFDKATIKVSNPDVKDGDVEKQLRGIKKNHEVKVVVELKNGVQYAKAIVAKPPIKVDEAKLIKVDEVEKLVAMGPEKGNFTLIDSRPLPRYQDGFIPGAINLPYPAFDKNLDKLPADKNRLIIFYCAGITCTMSPKSLEKAEQLGYKNVKVYREGMPGWLQRKPGVMTVKFIKEAWLDKEMPFVLLDARAQKDAEQAFIKGAVSFPVADEKTLKLLPKKDVKAPIFVYDADGKGNAQAVAQGIVKAGFAPVLVVDGGIAAWQKAGLPLEKGALAAKAAYTPKPKAGEISIDNFKKLIAAIPADTIIIDVRLPDEVKEGAIAGAVNIPAAEVDQNLARLPKEKRIVAYCNSGTQAEMAYHTLKGKGYPNVFFLNAKVEVDEGKVEITR</sequence>
<dbReference type="Pfam" id="PF00581">
    <property type="entry name" value="Rhodanese"/>
    <property type="match status" value="3"/>
</dbReference>
<dbReference type="InterPro" id="IPR001763">
    <property type="entry name" value="Rhodanese-like_dom"/>
</dbReference>
<dbReference type="EMBL" id="JAHCVJ010000003">
    <property type="protein sequence ID" value="MBT0664435.1"/>
    <property type="molecule type" value="Genomic_DNA"/>
</dbReference>
<name>A0AAW4L775_9BACT</name>
<dbReference type="Gene3D" id="3.40.250.10">
    <property type="entry name" value="Rhodanese-like domain"/>
    <property type="match status" value="3"/>
</dbReference>
<dbReference type="Proteomes" id="UP000811899">
    <property type="component" value="Unassembled WGS sequence"/>
</dbReference>
<keyword evidence="1" id="KW-0732">Signal</keyword>
<feature type="domain" description="Rhodanese" evidence="2">
    <location>
        <begin position="259"/>
        <end position="350"/>
    </location>
</feature>
<evidence type="ECO:0000313" key="4">
    <source>
        <dbReference type="Proteomes" id="UP000811899"/>
    </source>
</evidence>
<organism evidence="3 4">
    <name type="scientific">Geoanaerobacter pelophilus</name>
    <dbReference type="NCBI Taxonomy" id="60036"/>
    <lineage>
        <taxon>Bacteria</taxon>
        <taxon>Pseudomonadati</taxon>
        <taxon>Thermodesulfobacteriota</taxon>
        <taxon>Desulfuromonadia</taxon>
        <taxon>Geobacterales</taxon>
        <taxon>Geobacteraceae</taxon>
        <taxon>Geoanaerobacter</taxon>
    </lineage>
</organism>
<feature type="chain" id="PRO_5043688914" evidence="1">
    <location>
        <begin position="29"/>
        <end position="467"/>
    </location>
</feature>
<dbReference type="SMART" id="SM00450">
    <property type="entry name" value="RHOD"/>
    <property type="match status" value="3"/>
</dbReference>
<protein>
    <submittedName>
        <fullName evidence="3">Sulfurtransferase</fullName>
    </submittedName>
</protein>
<gene>
    <name evidence="3" type="ORF">KI809_08990</name>
</gene>
<feature type="domain" description="Rhodanese" evidence="2">
    <location>
        <begin position="380"/>
        <end position="455"/>
    </location>
</feature>
<accession>A0AAW4L775</accession>
<dbReference type="InterPro" id="IPR050229">
    <property type="entry name" value="GlpE_sulfurtransferase"/>
</dbReference>
<keyword evidence="4" id="KW-1185">Reference proteome</keyword>
<feature type="signal peptide" evidence="1">
    <location>
        <begin position="1"/>
        <end position="28"/>
    </location>
</feature>
<dbReference type="CDD" id="cd00158">
    <property type="entry name" value="RHOD"/>
    <property type="match status" value="3"/>
</dbReference>
<dbReference type="PANTHER" id="PTHR43031:SF1">
    <property type="entry name" value="PYRIDINE NUCLEOTIDE-DISULPHIDE OXIDOREDUCTASE"/>
    <property type="match status" value="1"/>
</dbReference>
<dbReference type="RefSeq" id="WP_214171211.1">
    <property type="nucleotide sequence ID" value="NZ_JAHCVJ010000003.1"/>
</dbReference>
<evidence type="ECO:0000259" key="2">
    <source>
        <dbReference type="PROSITE" id="PS50206"/>
    </source>
</evidence>
<feature type="domain" description="Rhodanese" evidence="2">
    <location>
        <begin position="156"/>
        <end position="248"/>
    </location>
</feature>
<dbReference type="PANTHER" id="PTHR43031">
    <property type="entry name" value="FAD-DEPENDENT OXIDOREDUCTASE"/>
    <property type="match status" value="1"/>
</dbReference>
<dbReference type="PROSITE" id="PS50206">
    <property type="entry name" value="RHODANESE_3"/>
    <property type="match status" value="3"/>
</dbReference>
<reference evidence="3 4" key="1">
    <citation type="submission" date="2021-05" db="EMBL/GenBank/DDBJ databases">
        <title>The draft genome of Geobacter pelophilus DSM 12255.</title>
        <authorList>
            <person name="Xu Z."/>
            <person name="Masuda Y."/>
            <person name="Itoh H."/>
            <person name="Senoo K."/>
        </authorList>
    </citation>
    <scope>NUCLEOTIDE SEQUENCE [LARGE SCALE GENOMIC DNA]</scope>
    <source>
        <strain evidence="3 4">DSM 12255</strain>
    </source>
</reference>
<evidence type="ECO:0000313" key="3">
    <source>
        <dbReference type="EMBL" id="MBT0664435.1"/>
    </source>
</evidence>
<dbReference type="SUPFAM" id="SSF52821">
    <property type="entry name" value="Rhodanese/Cell cycle control phosphatase"/>
    <property type="match status" value="3"/>
</dbReference>
<evidence type="ECO:0000256" key="1">
    <source>
        <dbReference type="SAM" id="SignalP"/>
    </source>
</evidence>
<dbReference type="AlphaFoldDB" id="A0AAW4L775"/>
<comment type="caution">
    <text evidence="3">The sequence shown here is derived from an EMBL/GenBank/DDBJ whole genome shotgun (WGS) entry which is preliminary data.</text>
</comment>